<dbReference type="EMBL" id="JAIEZQ010000001">
    <property type="protein sequence ID" value="MBY9074269.1"/>
    <property type="molecule type" value="Genomic_DNA"/>
</dbReference>
<evidence type="ECO:0000313" key="2">
    <source>
        <dbReference type="EMBL" id="MBY9074269.1"/>
    </source>
</evidence>
<dbReference type="Proteomes" id="UP000754710">
    <property type="component" value="Unassembled WGS sequence"/>
</dbReference>
<dbReference type="RefSeq" id="WP_221023971.1">
    <property type="nucleotide sequence ID" value="NZ_JAIEZQ010000001.1"/>
</dbReference>
<gene>
    <name evidence="2" type="ORF">K1X13_05480</name>
</gene>
<evidence type="ECO:0000313" key="3">
    <source>
        <dbReference type="Proteomes" id="UP000754710"/>
    </source>
</evidence>
<accession>A0ABS7RGW5</accession>
<keyword evidence="3" id="KW-1185">Reference proteome</keyword>
<comment type="caution">
    <text evidence="2">The sequence shown here is derived from an EMBL/GenBank/DDBJ whole genome shotgun (WGS) entry which is preliminary data.</text>
</comment>
<feature type="region of interest" description="Disordered" evidence="1">
    <location>
        <begin position="1"/>
        <end position="78"/>
    </location>
</feature>
<name>A0ABS7RGW5_9ACTN</name>
<proteinExistence type="predicted"/>
<evidence type="ECO:0000256" key="1">
    <source>
        <dbReference type="SAM" id="MobiDB-lite"/>
    </source>
</evidence>
<sequence>MSESSNETGTSTPSGDERRPPAPPETGLIEDEQLPEDLRPAENPLARQPGDEDEDEAGTTDGGSPKVDGMPDMGQPGA</sequence>
<organism evidence="2 3">
    <name type="scientific">Nocardioides jiangsuensis</name>
    <dbReference type="NCBI Taxonomy" id="2866161"/>
    <lineage>
        <taxon>Bacteria</taxon>
        <taxon>Bacillati</taxon>
        <taxon>Actinomycetota</taxon>
        <taxon>Actinomycetes</taxon>
        <taxon>Propionibacteriales</taxon>
        <taxon>Nocardioidaceae</taxon>
        <taxon>Nocardioides</taxon>
    </lineage>
</organism>
<reference evidence="2 3" key="1">
    <citation type="submission" date="2021-08" db="EMBL/GenBank/DDBJ databases">
        <title>Nocardioides bacterium WL0053 sp. nov., isolated from the sediment.</title>
        <authorList>
            <person name="Wang L."/>
            <person name="Zhang D."/>
            <person name="Zhang A."/>
        </authorList>
    </citation>
    <scope>NUCLEOTIDE SEQUENCE [LARGE SCALE GENOMIC DNA]</scope>
    <source>
        <strain evidence="2 3">WL0053</strain>
    </source>
</reference>
<protein>
    <submittedName>
        <fullName evidence="2">Uncharacterized protein</fullName>
    </submittedName>
</protein>
<feature type="compositionally biased region" description="Polar residues" evidence="1">
    <location>
        <begin position="1"/>
        <end position="14"/>
    </location>
</feature>